<name>A0A821PGN3_9NEOP</name>
<reference evidence="1" key="1">
    <citation type="submission" date="2021-02" db="EMBL/GenBank/DDBJ databases">
        <authorList>
            <person name="Steward A R."/>
        </authorList>
    </citation>
    <scope>NUCLEOTIDE SEQUENCE</scope>
</reference>
<evidence type="ECO:0000313" key="1">
    <source>
        <dbReference type="EMBL" id="CAF4801826.1"/>
    </source>
</evidence>
<protein>
    <submittedName>
        <fullName evidence="1">Uncharacterized protein</fullName>
    </submittedName>
</protein>
<organism evidence="1 2">
    <name type="scientific">Pieris macdunnoughi</name>
    <dbReference type="NCBI Taxonomy" id="345717"/>
    <lineage>
        <taxon>Eukaryota</taxon>
        <taxon>Metazoa</taxon>
        <taxon>Ecdysozoa</taxon>
        <taxon>Arthropoda</taxon>
        <taxon>Hexapoda</taxon>
        <taxon>Insecta</taxon>
        <taxon>Pterygota</taxon>
        <taxon>Neoptera</taxon>
        <taxon>Endopterygota</taxon>
        <taxon>Lepidoptera</taxon>
        <taxon>Glossata</taxon>
        <taxon>Ditrysia</taxon>
        <taxon>Papilionoidea</taxon>
        <taxon>Pieridae</taxon>
        <taxon>Pierinae</taxon>
        <taxon>Pieris</taxon>
    </lineage>
</organism>
<gene>
    <name evidence="1" type="ORF">PMACD_LOCUS3492</name>
</gene>
<evidence type="ECO:0000313" key="2">
    <source>
        <dbReference type="Proteomes" id="UP000663880"/>
    </source>
</evidence>
<sequence length="290" mass="33019">MPELGTVMRAMELQRLIEDKVSEWRERSARVAGTSVADSYQQPLNFKRHKYRRKNSAEINRIIAKYSKVKRTDERHSVLQTCPEEPPVPPARLKKVRSKFSKSEDNLANICVMDERPVAISQEKSQFNVSKYNTKSCEDINAFVDVGRTKKSKLFEEKSILNTKATPVMRPKLHSISEDILDISDFGDSGVDLRPRKNFVTSTPLSNRKTCPVGDSVSVIDFEKCSNSVSDLKKGNSEPDIANRNSVDSSKTLDGRKRWSLLKPLKPTFRKGTLDCLIRWRGKKSQNQSK</sequence>
<proteinExistence type="predicted"/>
<accession>A0A821PGN3</accession>
<dbReference type="EMBL" id="CAJOBZ010000006">
    <property type="protein sequence ID" value="CAF4801826.1"/>
    <property type="molecule type" value="Genomic_DNA"/>
</dbReference>
<comment type="caution">
    <text evidence="1">The sequence shown here is derived from an EMBL/GenBank/DDBJ whole genome shotgun (WGS) entry which is preliminary data.</text>
</comment>
<dbReference type="AlphaFoldDB" id="A0A821PGN3"/>
<dbReference type="OrthoDB" id="7370573at2759"/>
<dbReference type="Proteomes" id="UP000663880">
    <property type="component" value="Unassembled WGS sequence"/>
</dbReference>
<keyword evidence="2" id="KW-1185">Reference proteome</keyword>